<dbReference type="EMBL" id="JAQIZT010000010">
    <property type="protein sequence ID" value="KAJ6983427.1"/>
    <property type="molecule type" value="Genomic_DNA"/>
</dbReference>
<accession>A0AAD6MDM9</accession>
<organism evidence="1 2">
    <name type="scientific">Populus alba x Populus x berolinensis</name>
    <dbReference type="NCBI Taxonomy" id="444605"/>
    <lineage>
        <taxon>Eukaryota</taxon>
        <taxon>Viridiplantae</taxon>
        <taxon>Streptophyta</taxon>
        <taxon>Embryophyta</taxon>
        <taxon>Tracheophyta</taxon>
        <taxon>Spermatophyta</taxon>
        <taxon>Magnoliopsida</taxon>
        <taxon>eudicotyledons</taxon>
        <taxon>Gunneridae</taxon>
        <taxon>Pentapetalae</taxon>
        <taxon>rosids</taxon>
        <taxon>fabids</taxon>
        <taxon>Malpighiales</taxon>
        <taxon>Salicaceae</taxon>
        <taxon>Saliceae</taxon>
        <taxon>Populus</taxon>
    </lineage>
</organism>
<reference evidence="1" key="1">
    <citation type="journal article" date="2023" name="Mol. Ecol. Resour.">
        <title>Chromosome-level genome assembly of a triploid poplar Populus alba 'Berolinensis'.</title>
        <authorList>
            <person name="Chen S."/>
            <person name="Yu Y."/>
            <person name="Wang X."/>
            <person name="Wang S."/>
            <person name="Zhang T."/>
            <person name="Zhou Y."/>
            <person name="He R."/>
            <person name="Meng N."/>
            <person name="Wang Y."/>
            <person name="Liu W."/>
            <person name="Liu Z."/>
            <person name="Liu J."/>
            <person name="Guo Q."/>
            <person name="Huang H."/>
            <person name="Sederoff R.R."/>
            <person name="Wang G."/>
            <person name="Qu G."/>
            <person name="Chen S."/>
        </authorList>
    </citation>
    <scope>NUCLEOTIDE SEQUENCE</scope>
    <source>
        <strain evidence="1">SC-2020</strain>
    </source>
</reference>
<protein>
    <submittedName>
        <fullName evidence="1">Uncharacterized protein</fullName>
    </submittedName>
</protein>
<gene>
    <name evidence="1" type="ORF">NC653_026284</name>
</gene>
<sequence length="121" mass="14145">MLTASSFIRGVLEFKVMGDLLKLPPHFNPSVLWKLPELINHVVWLYCLVYREENLELAVVNLILTGELDLITHDDWNTVANNSIEKPLVDERGRSLSSNECRQNFDERIPLVDWYFMNENE</sequence>
<evidence type="ECO:0000313" key="1">
    <source>
        <dbReference type="EMBL" id="KAJ6983427.1"/>
    </source>
</evidence>
<comment type="caution">
    <text evidence="1">The sequence shown here is derived from an EMBL/GenBank/DDBJ whole genome shotgun (WGS) entry which is preliminary data.</text>
</comment>
<keyword evidence="2" id="KW-1185">Reference proteome</keyword>
<dbReference type="AlphaFoldDB" id="A0AAD6MDM9"/>
<name>A0AAD6MDM9_9ROSI</name>
<evidence type="ECO:0000313" key="2">
    <source>
        <dbReference type="Proteomes" id="UP001164929"/>
    </source>
</evidence>
<proteinExistence type="predicted"/>
<dbReference type="Proteomes" id="UP001164929">
    <property type="component" value="Chromosome 10"/>
</dbReference>